<feature type="domain" description="Major facilitator superfamily (MFS) profile" evidence="8">
    <location>
        <begin position="17"/>
        <end position="409"/>
    </location>
</feature>
<keyword evidence="5 7" id="KW-1133">Transmembrane helix</keyword>
<dbReference type="Proteomes" id="UP001208689">
    <property type="component" value="Chromosome"/>
</dbReference>
<evidence type="ECO:0000313" key="10">
    <source>
        <dbReference type="Proteomes" id="UP001208689"/>
    </source>
</evidence>
<feature type="transmembrane region" description="Helical" evidence="7">
    <location>
        <begin position="385"/>
        <end position="407"/>
    </location>
</feature>
<reference evidence="9" key="1">
    <citation type="submission" date="2022-09" db="EMBL/GenBank/DDBJ databases">
        <title>Actin cytoskeleton and complex cell architecture in an #Asgard archaeon.</title>
        <authorList>
            <person name="Ponce Toledo R.I."/>
            <person name="Schleper C."/>
            <person name="Rodrigues Oliveira T."/>
            <person name="Wollweber F."/>
            <person name="Xu J."/>
            <person name="Rittmann S."/>
            <person name="Klingl A."/>
            <person name="Pilhofer M."/>
        </authorList>
    </citation>
    <scope>NUCLEOTIDE SEQUENCE</scope>
    <source>
        <strain evidence="9">B-35</strain>
    </source>
</reference>
<dbReference type="InterPro" id="IPR036259">
    <property type="entry name" value="MFS_trans_sf"/>
</dbReference>
<dbReference type="InterPro" id="IPR020846">
    <property type="entry name" value="MFS_dom"/>
</dbReference>
<dbReference type="Pfam" id="PF07690">
    <property type="entry name" value="MFS_1"/>
    <property type="match status" value="1"/>
</dbReference>
<evidence type="ECO:0000256" key="1">
    <source>
        <dbReference type="ARBA" id="ARBA00004651"/>
    </source>
</evidence>
<comment type="subcellular location">
    <subcellularLocation>
        <location evidence="1">Cell membrane</location>
        <topology evidence="1">Multi-pass membrane protein</topology>
    </subcellularLocation>
</comment>
<organism evidence="9 10">
    <name type="scientific">Candidatus Lokiarchaeum ossiferum</name>
    <dbReference type="NCBI Taxonomy" id="2951803"/>
    <lineage>
        <taxon>Archaea</taxon>
        <taxon>Promethearchaeati</taxon>
        <taxon>Promethearchaeota</taxon>
        <taxon>Promethearchaeia</taxon>
        <taxon>Promethearchaeales</taxon>
        <taxon>Promethearchaeaceae</taxon>
        <taxon>Candidatus Lokiarchaeum</taxon>
    </lineage>
</organism>
<evidence type="ECO:0000256" key="6">
    <source>
        <dbReference type="ARBA" id="ARBA00023136"/>
    </source>
</evidence>
<keyword evidence="4 7" id="KW-0812">Transmembrane</keyword>
<dbReference type="CDD" id="cd17329">
    <property type="entry name" value="MFS_MdtH_MDR_like"/>
    <property type="match status" value="1"/>
</dbReference>
<evidence type="ECO:0000256" key="4">
    <source>
        <dbReference type="ARBA" id="ARBA00022692"/>
    </source>
</evidence>
<sequence>MFMTSKLKETYQRFPQSFWIITLASFIDSIGTFMILPFIYIFMSWNFGLSMVEVGFVYIILGIGNILGGIVGGSLSDKVGRKKCALFGLLVSGMYSLTFVFLSSAKLVYLLVGIMGFLGSIGKPARQAMFADILTVEKRPEGFSILRIVANLAATIGPALGGLLSSYNFKWLFIGDAITSFITAIIFVIKIPETHPIKKEIRKISSKVPSVADEKNRSKSGHGRVFKNWRYLLFIIVSALVSLTYMQVTSTLSIFLLENLSFSEQQFGLLISMNALIVVVIQFWLTKKIKMFPALIMMAVGSALYGIGFGMYGFITTIPLAFIAMIVITVGEMIAEPFNQTVTANFAPENERGRYNAVYMVLEMVVMLIGPIGAGYIMDSLDRRILWYLGASLTFIAAFGYIILYFVTKDYFVQMKNDQKSNDDLNCESIAETDVLA</sequence>
<keyword evidence="10" id="KW-1185">Reference proteome</keyword>
<protein>
    <submittedName>
        <fullName evidence="9">Multidrug resistance protein MdtH</fullName>
    </submittedName>
</protein>
<feature type="transmembrane region" description="Helical" evidence="7">
    <location>
        <begin position="55"/>
        <end position="72"/>
    </location>
</feature>
<gene>
    <name evidence="9" type="ORF">NEF87_000592</name>
</gene>
<accession>A0ABY6HN55</accession>
<evidence type="ECO:0000256" key="2">
    <source>
        <dbReference type="ARBA" id="ARBA00022448"/>
    </source>
</evidence>
<evidence type="ECO:0000256" key="7">
    <source>
        <dbReference type="SAM" id="Phobius"/>
    </source>
</evidence>
<evidence type="ECO:0000259" key="8">
    <source>
        <dbReference type="PROSITE" id="PS50850"/>
    </source>
</evidence>
<feature type="transmembrane region" description="Helical" evidence="7">
    <location>
        <begin position="356"/>
        <end position="379"/>
    </location>
</feature>
<dbReference type="Gene3D" id="1.20.1250.20">
    <property type="entry name" value="MFS general substrate transporter like domains"/>
    <property type="match status" value="1"/>
</dbReference>
<evidence type="ECO:0000313" key="9">
    <source>
        <dbReference type="EMBL" id="UYP44307.1"/>
    </source>
</evidence>
<name>A0ABY6HN55_9ARCH</name>
<feature type="transmembrane region" description="Helical" evidence="7">
    <location>
        <begin position="145"/>
        <end position="165"/>
    </location>
</feature>
<dbReference type="InterPro" id="IPR011701">
    <property type="entry name" value="MFS"/>
</dbReference>
<dbReference type="PANTHER" id="PTHR23517:SF3">
    <property type="entry name" value="INTEGRAL MEMBRANE TRANSPORT PROTEIN"/>
    <property type="match status" value="1"/>
</dbReference>
<feature type="transmembrane region" description="Helical" evidence="7">
    <location>
        <begin position="231"/>
        <end position="255"/>
    </location>
</feature>
<keyword evidence="2" id="KW-0813">Transport</keyword>
<dbReference type="EMBL" id="CP104013">
    <property type="protein sequence ID" value="UYP44307.1"/>
    <property type="molecule type" value="Genomic_DNA"/>
</dbReference>
<feature type="transmembrane region" description="Helical" evidence="7">
    <location>
        <begin position="267"/>
        <end position="285"/>
    </location>
</feature>
<feature type="transmembrane region" description="Helical" evidence="7">
    <location>
        <begin position="318"/>
        <end position="335"/>
    </location>
</feature>
<evidence type="ECO:0000256" key="5">
    <source>
        <dbReference type="ARBA" id="ARBA00022989"/>
    </source>
</evidence>
<keyword evidence="3" id="KW-1003">Cell membrane</keyword>
<dbReference type="PANTHER" id="PTHR23517">
    <property type="entry name" value="RESISTANCE PROTEIN MDTM, PUTATIVE-RELATED-RELATED"/>
    <property type="match status" value="1"/>
</dbReference>
<evidence type="ECO:0000256" key="3">
    <source>
        <dbReference type="ARBA" id="ARBA00022475"/>
    </source>
</evidence>
<feature type="transmembrane region" description="Helical" evidence="7">
    <location>
        <begin position="292"/>
        <end position="312"/>
    </location>
</feature>
<keyword evidence="6 7" id="KW-0472">Membrane</keyword>
<dbReference type="SUPFAM" id="SSF103473">
    <property type="entry name" value="MFS general substrate transporter"/>
    <property type="match status" value="1"/>
</dbReference>
<proteinExistence type="predicted"/>
<feature type="transmembrane region" description="Helical" evidence="7">
    <location>
        <begin position="108"/>
        <end position="125"/>
    </location>
</feature>
<dbReference type="PROSITE" id="PS50850">
    <property type="entry name" value="MFS"/>
    <property type="match status" value="1"/>
</dbReference>
<feature type="transmembrane region" description="Helical" evidence="7">
    <location>
        <begin position="171"/>
        <end position="189"/>
    </location>
</feature>
<dbReference type="InterPro" id="IPR050171">
    <property type="entry name" value="MFS_Transporters"/>
</dbReference>
<feature type="transmembrane region" description="Helical" evidence="7">
    <location>
        <begin position="20"/>
        <end position="43"/>
    </location>
</feature>